<feature type="region of interest" description="Disordered" evidence="1">
    <location>
        <begin position="1"/>
        <end position="95"/>
    </location>
</feature>
<dbReference type="Proteomes" id="UP000221165">
    <property type="component" value="Unassembled WGS sequence"/>
</dbReference>
<feature type="transmembrane region" description="Helical" evidence="2">
    <location>
        <begin position="113"/>
        <end position="138"/>
    </location>
</feature>
<dbReference type="RefSeq" id="XP_067923500.1">
    <property type="nucleotide sequence ID" value="XM_068064522.1"/>
</dbReference>
<name>A0A2C6KC21_9APIC</name>
<feature type="compositionally biased region" description="Basic and acidic residues" evidence="1">
    <location>
        <begin position="49"/>
        <end position="93"/>
    </location>
</feature>
<protein>
    <submittedName>
        <fullName evidence="3">Uncharacterized protein</fullName>
    </submittedName>
</protein>
<keyword evidence="2" id="KW-0812">Transmembrane</keyword>
<gene>
    <name evidence="3" type="ORF">CSUI_004329</name>
</gene>
<organism evidence="3 4">
    <name type="scientific">Cystoisospora suis</name>
    <dbReference type="NCBI Taxonomy" id="483139"/>
    <lineage>
        <taxon>Eukaryota</taxon>
        <taxon>Sar</taxon>
        <taxon>Alveolata</taxon>
        <taxon>Apicomplexa</taxon>
        <taxon>Conoidasida</taxon>
        <taxon>Coccidia</taxon>
        <taxon>Eucoccidiorida</taxon>
        <taxon>Eimeriorina</taxon>
        <taxon>Sarcocystidae</taxon>
        <taxon>Cystoisospora</taxon>
    </lineage>
</organism>
<reference evidence="3 4" key="1">
    <citation type="journal article" date="2017" name="Int. J. Parasitol.">
        <title>The genome of the protozoan parasite Cystoisospora suis and a reverse vaccinology approach to identify vaccine candidates.</title>
        <authorList>
            <person name="Palmieri N."/>
            <person name="Shrestha A."/>
            <person name="Ruttkowski B."/>
            <person name="Beck T."/>
            <person name="Vogl C."/>
            <person name="Tomley F."/>
            <person name="Blake D.P."/>
            <person name="Joachim A."/>
        </authorList>
    </citation>
    <scope>NUCLEOTIDE SEQUENCE [LARGE SCALE GENOMIC DNA]</scope>
    <source>
        <strain evidence="3 4">Wien I</strain>
    </source>
</reference>
<proteinExistence type="predicted"/>
<accession>A0A2C6KC21</accession>
<dbReference type="VEuPathDB" id="ToxoDB:CSUI_004329"/>
<keyword evidence="2" id="KW-0472">Membrane</keyword>
<feature type="compositionally biased region" description="Basic residues" evidence="1">
    <location>
        <begin position="39"/>
        <end position="48"/>
    </location>
</feature>
<evidence type="ECO:0000256" key="2">
    <source>
        <dbReference type="SAM" id="Phobius"/>
    </source>
</evidence>
<dbReference type="EMBL" id="MIGC01002004">
    <property type="protein sequence ID" value="PHJ21821.1"/>
    <property type="molecule type" value="Genomic_DNA"/>
</dbReference>
<dbReference type="GeneID" id="94427733"/>
<dbReference type="AlphaFoldDB" id="A0A2C6KC21"/>
<keyword evidence="4" id="KW-1185">Reference proteome</keyword>
<evidence type="ECO:0000313" key="4">
    <source>
        <dbReference type="Proteomes" id="UP000221165"/>
    </source>
</evidence>
<keyword evidence="2" id="KW-1133">Transmembrane helix</keyword>
<evidence type="ECO:0000256" key="1">
    <source>
        <dbReference type="SAM" id="MobiDB-lite"/>
    </source>
</evidence>
<evidence type="ECO:0000313" key="3">
    <source>
        <dbReference type="EMBL" id="PHJ21821.1"/>
    </source>
</evidence>
<comment type="caution">
    <text evidence="3">The sequence shown here is derived from an EMBL/GenBank/DDBJ whole genome shotgun (WGS) entry which is preliminary data.</text>
</comment>
<sequence length="164" mass="19674">MRTEKITMDRLPTGSDRKSPSSLSLEGWPWRCEGSEKKERKKERKKKERNGLLRREPCERRRRETRRKMEEEEEKSRKEKKTVEEERSFDRTKQKGGVWEETEEWRRECISSFFSFSFLSFYLLPSSFSLLFFLVFLFPVSSVGCLSSTEIQRPGMPRCIQLRG</sequence>